<protein>
    <submittedName>
        <fullName evidence="7">Tungsten-dependent benzoyl-CoA reductase-related protein bamD</fullName>
    </submittedName>
</protein>
<comment type="caution">
    <text evidence="7">The sequence shown here is derived from an EMBL/GenBank/DDBJ whole genome shotgun (WGS) entry which is preliminary data.</text>
</comment>
<dbReference type="PANTHER" id="PTHR43255">
    <property type="entry name" value="IRON-SULFUR-BINDING OXIDOREDUCTASE FADF-RELATED-RELATED"/>
    <property type="match status" value="1"/>
</dbReference>
<dbReference type="GO" id="GO:0005886">
    <property type="term" value="C:plasma membrane"/>
    <property type="evidence" value="ECO:0007669"/>
    <property type="project" value="TreeGrafter"/>
</dbReference>
<keyword evidence="4" id="KW-0408">Iron</keyword>
<gene>
    <name evidence="7" type="ORF">LX24_00509</name>
</gene>
<evidence type="ECO:0000313" key="8">
    <source>
        <dbReference type="Proteomes" id="UP000323166"/>
    </source>
</evidence>
<dbReference type="PANTHER" id="PTHR43255:SF1">
    <property type="entry name" value="IRON-SULFUR-BINDING OXIDOREDUCTASE FADF-RELATED"/>
    <property type="match status" value="1"/>
</dbReference>
<dbReference type="PROSITE" id="PS00198">
    <property type="entry name" value="4FE4S_FER_1"/>
    <property type="match status" value="1"/>
</dbReference>
<dbReference type="EMBL" id="VNHM01000002">
    <property type="protein sequence ID" value="TYO97318.1"/>
    <property type="molecule type" value="Genomic_DNA"/>
</dbReference>
<organism evidence="7 8">
    <name type="scientific">Desulfallas thermosapovorans DSM 6562</name>
    <dbReference type="NCBI Taxonomy" id="1121431"/>
    <lineage>
        <taxon>Bacteria</taxon>
        <taxon>Bacillati</taxon>
        <taxon>Bacillota</taxon>
        <taxon>Clostridia</taxon>
        <taxon>Eubacteriales</taxon>
        <taxon>Desulfallaceae</taxon>
        <taxon>Desulfallas</taxon>
    </lineage>
</organism>
<dbReference type="Gene3D" id="1.10.1060.10">
    <property type="entry name" value="Alpha-helical ferredoxin"/>
    <property type="match status" value="1"/>
</dbReference>
<dbReference type="GO" id="GO:0016491">
    <property type="term" value="F:oxidoreductase activity"/>
    <property type="evidence" value="ECO:0007669"/>
    <property type="project" value="UniProtKB-KW"/>
</dbReference>
<dbReference type="Pfam" id="PF02754">
    <property type="entry name" value="CCG"/>
    <property type="match status" value="2"/>
</dbReference>
<dbReference type="InterPro" id="IPR017900">
    <property type="entry name" value="4Fe4S_Fe_S_CS"/>
</dbReference>
<dbReference type="InterPro" id="IPR009051">
    <property type="entry name" value="Helical_ferredxn"/>
</dbReference>
<evidence type="ECO:0000259" key="6">
    <source>
        <dbReference type="PROSITE" id="PS51379"/>
    </source>
</evidence>
<dbReference type="Pfam" id="PF13183">
    <property type="entry name" value="Fer4_8"/>
    <property type="match status" value="1"/>
</dbReference>
<dbReference type="GO" id="GO:0051539">
    <property type="term" value="F:4 iron, 4 sulfur cluster binding"/>
    <property type="evidence" value="ECO:0007669"/>
    <property type="project" value="UniProtKB-KW"/>
</dbReference>
<dbReference type="InterPro" id="IPR004017">
    <property type="entry name" value="Cys_rich_dom"/>
</dbReference>
<keyword evidence="5" id="KW-0411">Iron-sulfur</keyword>
<feature type="domain" description="4Fe-4S ferredoxin-type" evidence="6">
    <location>
        <begin position="61"/>
        <end position="94"/>
    </location>
</feature>
<evidence type="ECO:0000313" key="7">
    <source>
        <dbReference type="EMBL" id="TYO97318.1"/>
    </source>
</evidence>
<dbReference type="AlphaFoldDB" id="A0A5S4ZWC1"/>
<accession>A0A5S4ZWC1</accession>
<dbReference type="InterPro" id="IPR051460">
    <property type="entry name" value="HdrC_iron-sulfur_subunit"/>
</dbReference>
<feature type="domain" description="4Fe-4S ferredoxin-type" evidence="6">
    <location>
        <begin position="17"/>
        <end position="46"/>
    </location>
</feature>
<keyword evidence="2" id="KW-0479">Metal-binding</keyword>
<dbReference type="PROSITE" id="PS51379">
    <property type="entry name" value="4FE4S_FER_2"/>
    <property type="match status" value="2"/>
</dbReference>
<dbReference type="RefSeq" id="WP_166510567.1">
    <property type="nucleotide sequence ID" value="NZ_VNHM01000002.1"/>
</dbReference>
<evidence type="ECO:0000256" key="4">
    <source>
        <dbReference type="ARBA" id="ARBA00023004"/>
    </source>
</evidence>
<name>A0A5S4ZWC1_9FIRM</name>
<evidence type="ECO:0000256" key="5">
    <source>
        <dbReference type="ARBA" id="ARBA00023014"/>
    </source>
</evidence>
<keyword evidence="8" id="KW-1185">Reference proteome</keyword>
<evidence type="ECO:0000256" key="3">
    <source>
        <dbReference type="ARBA" id="ARBA00023002"/>
    </source>
</evidence>
<keyword evidence="3" id="KW-0560">Oxidoreductase</keyword>
<sequence length="386" mass="43088">MSEPVNYFDEVREVVVEMGGEDITLCKQCGLCSGSCPWGRMEKESPFSIRQMIYMGRLGLDGYESDDILFACTTCGQCVVRCPRGVNIINVVRAMRAVLCETGGIPKNLKAVLGSINSNSNPWSQDSEKRTSWTQGLDIPTFNGEQEYLLFVCCTSAFDGRSQKIARAIATTLQKAGISFGIIGNEEKCCGEAVRKIGAEEEFTNLAEANIELFKDKGVKKIITTSPHCYWTFKNEYPEFGGDFEVIHYTELYDSLLKEGKIKPAKGLDKKVIYHEPCYLGRHSKVFDAPRNLITSIPDLEFIEFDKTKDDSMCCSGGGARIWMETEAGMRFSDVKAKEAMDKEADYLVTACPYCVVMLEDSLKNIDKDEKMAVKDISELIADSIE</sequence>
<reference evidence="7 8" key="1">
    <citation type="submission" date="2019-07" db="EMBL/GenBank/DDBJ databases">
        <title>Genomic Encyclopedia of Type Strains, Phase I: the one thousand microbial genomes (KMG-I) project.</title>
        <authorList>
            <person name="Kyrpides N."/>
        </authorList>
    </citation>
    <scope>NUCLEOTIDE SEQUENCE [LARGE SCALE GENOMIC DNA]</scope>
    <source>
        <strain evidence="7 8">DSM 6562</strain>
    </source>
</reference>
<proteinExistence type="predicted"/>
<dbReference type="GO" id="GO:0046872">
    <property type="term" value="F:metal ion binding"/>
    <property type="evidence" value="ECO:0007669"/>
    <property type="project" value="UniProtKB-KW"/>
</dbReference>
<dbReference type="InterPro" id="IPR017896">
    <property type="entry name" value="4Fe4S_Fe-S-bd"/>
</dbReference>
<dbReference type="Proteomes" id="UP000323166">
    <property type="component" value="Unassembled WGS sequence"/>
</dbReference>
<evidence type="ECO:0000256" key="1">
    <source>
        <dbReference type="ARBA" id="ARBA00022485"/>
    </source>
</evidence>
<evidence type="ECO:0000256" key="2">
    <source>
        <dbReference type="ARBA" id="ARBA00022723"/>
    </source>
</evidence>
<keyword evidence="1" id="KW-0004">4Fe-4S</keyword>
<dbReference type="SUPFAM" id="SSF46548">
    <property type="entry name" value="alpha-helical ferredoxin"/>
    <property type="match status" value="1"/>
</dbReference>